<dbReference type="InParanoid" id="A0A0C2WCX9"/>
<evidence type="ECO:0000313" key="2">
    <source>
        <dbReference type="EMBL" id="KIL53893.1"/>
    </source>
</evidence>
<feature type="compositionally biased region" description="Basic and acidic residues" evidence="1">
    <location>
        <begin position="144"/>
        <end position="156"/>
    </location>
</feature>
<evidence type="ECO:0000313" key="3">
    <source>
        <dbReference type="Proteomes" id="UP000054549"/>
    </source>
</evidence>
<name>A0A0C2WCX9_AMAMK</name>
<proteinExistence type="predicted"/>
<protein>
    <submittedName>
        <fullName evidence="2">Uncharacterized protein</fullName>
    </submittedName>
</protein>
<dbReference type="Proteomes" id="UP000054549">
    <property type="component" value="Unassembled WGS sequence"/>
</dbReference>
<accession>A0A0C2WCX9</accession>
<organism evidence="2 3">
    <name type="scientific">Amanita muscaria (strain Koide BX008)</name>
    <dbReference type="NCBI Taxonomy" id="946122"/>
    <lineage>
        <taxon>Eukaryota</taxon>
        <taxon>Fungi</taxon>
        <taxon>Dikarya</taxon>
        <taxon>Basidiomycota</taxon>
        <taxon>Agaricomycotina</taxon>
        <taxon>Agaricomycetes</taxon>
        <taxon>Agaricomycetidae</taxon>
        <taxon>Agaricales</taxon>
        <taxon>Pluteineae</taxon>
        <taxon>Amanitaceae</taxon>
        <taxon>Amanita</taxon>
    </lineage>
</organism>
<dbReference type="HOGENOM" id="CLU_1454040_0_0_1"/>
<feature type="region of interest" description="Disordered" evidence="1">
    <location>
        <begin position="44"/>
        <end position="67"/>
    </location>
</feature>
<gene>
    <name evidence="2" type="ORF">M378DRAFT_19428</name>
</gene>
<dbReference type="AlphaFoldDB" id="A0A0C2WCX9"/>
<feature type="compositionally biased region" description="Basic and acidic residues" evidence="1">
    <location>
        <begin position="81"/>
        <end position="100"/>
    </location>
</feature>
<sequence>MEAYVKERDVFAVGRERPSSFVADARRTSISSLTSPKALFNVQQQPSITTSRSPASAAIPASAASMRGLDRSLPLQEEGENDTHLFDHPPHNDSPGHDDDLLTSDELSGTRYHLNGGHAYIYGLDDVRYVYDIHEWEGRKASTDDLMDDHTSEEYTPRSPSAALGPHDPSHLIAPLVHPTATGLPQ</sequence>
<keyword evidence="3" id="KW-1185">Reference proteome</keyword>
<feature type="region of interest" description="Disordered" evidence="1">
    <location>
        <begin position="80"/>
        <end position="103"/>
    </location>
</feature>
<feature type="region of interest" description="Disordered" evidence="1">
    <location>
        <begin position="144"/>
        <end position="186"/>
    </location>
</feature>
<dbReference type="EMBL" id="KN819156">
    <property type="protein sequence ID" value="KIL53893.1"/>
    <property type="molecule type" value="Genomic_DNA"/>
</dbReference>
<evidence type="ECO:0000256" key="1">
    <source>
        <dbReference type="SAM" id="MobiDB-lite"/>
    </source>
</evidence>
<feature type="compositionally biased region" description="Low complexity" evidence="1">
    <location>
        <begin position="46"/>
        <end position="65"/>
    </location>
</feature>
<reference evidence="2 3" key="1">
    <citation type="submission" date="2014-04" db="EMBL/GenBank/DDBJ databases">
        <title>Evolutionary Origins and Diversification of the Mycorrhizal Mutualists.</title>
        <authorList>
            <consortium name="DOE Joint Genome Institute"/>
            <consortium name="Mycorrhizal Genomics Consortium"/>
            <person name="Kohler A."/>
            <person name="Kuo A."/>
            <person name="Nagy L.G."/>
            <person name="Floudas D."/>
            <person name="Copeland A."/>
            <person name="Barry K.W."/>
            <person name="Cichocki N."/>
            <person name="Veneault-Fourrey C."/>
            <person name="LaButti K."/>
            <person name="Lindquist E.A."/>
            <person name="Lipzen A."/>
            <person name="Lundell T."/>
            <person name="Morin E."/>
            <person name="Murat C."/>
            <person name="Riley R."/>
            <person name="Ohm R."/>
            <person name="Sun H."/>
            <person name="Tunlid A."/>
            <person name="Henrissat B."/>
            <person name="Grigoriev I.V."/>
            <person name="Hibbett D.S."/>
            <person name="Martin F."/>
        </authorList>
    </citation>
    <scope>NUCLEOTIDE SEQUENCE [LARGE SCALE GENOMIC DNA]</scope>
    <source>
        <strain evidence="2 3">Koide BX008</strain>
    </source>
</reference>